<evidence type="ECO:0000256" key="5">
    <source>
        <dbReference type="ARBA" id="ARBA00023284"/>
    </source>
</evidence>
<dbReference type="InterPro" id="IPR013766">
    <property type="entry name" value="Thioredoxin_domain"/>
</dbReference>
<accession>A0ABP7XXK3</accession>
<dbReference type="InterPro" id="IPR036249">
    <property type="entry name" value="Thioredoxin-like_sf"/>
</dbReference>
<evidence type="ECO:0000256" key="2">
    <source>
        <dbReference type="ARBA" id="ARBA00022748"/>
    </source>
</evidence>
<protein>
    <submittedName>
        <fullName evidence="8">TlpA disulfide reductase family protein</fullName>
    </submittedName>
</protein>
<organism evidence="8 9">
    <name type="scientific">Nocardioides fonticola</name>
    <dbReference type="NCBI Taxonomy" id="450363"/>
    <lineage>
        <taxon>Bacteria</taxon>
        <taxon>Bacillati</taxon>
        <taxon>Actinomycetota</taxon>
        <taxon>Actinomycetes</taxon>
        <taxon>Propionibacteriales</taxon>
        <taxon>Nocardioidaceae</taxon>
        <taxon>Nocardioides</taxon>
    </lineage>
</organism>
<dbReference type="PANTHER" id="PTHR42852">
    <property type="entry name" value="THIOL:DISULFIDE INTERCHANGE PROTEIN DSBE"/>
    <property type="match status" value="1"/>
</dbReference>
<evidence type="ECO:0000256" key="3">
    <source>
        <dbReference type="ARBA" id="ARBA00022968"/>
    </source>
</evidence>
<keyword evidence="6" id="KW-1133">Transmembrane helix</keyword>
<dbReference type="Pfam" id="PF00578">
    <property type="entry name" value="AhpC-TSA"/>
    <property type="match status" value="1"/>
</dbReference>
<proteinExistence type="predicted"/>
<dbReference type="PROSITE" id="PS00194">
    <property type="entry name" value="THIOREDOXIN_1"/>
    <property type="match status" value="1"/>
</dbReference>
<dbReference type="PANTHER" id="PTHR42852:SF6">
    <property type="entry name" value="THIOL:DISULFIDE INTERCHANGE PROTEIN DSBE"/>
    <property type="match status" value="1"/>
</dbReference>
<name>A0ABP7XXK3_9ACTN</name>
<evidence type="ECO:0000256" key="1">
    <source>
        <dbReference type="ARBA" id="ARBA00004196"/>
    </source>
</evidence>
<keyword evidence="3" id="KW-0735">Signal-anchor</keyword>
<evidence type="ECO:0000313" key="8">
    <source>
        <dbReference type="EMBL" id="GAA4127392.1"/>
    </source>
</evidence>
<evidence type="ECO:0000256" key="6">
    <source>
        <dbReference type="SAM" id="Phobius"/>
    </source>
</evidence>
<sequence>MGGWLNETLRKVRTGIVLLIIVSVVGVGWWQVRHLKATAGNDGTSAGVGLTLYQGDAGIALPRISGKTVEGKSLDLADLRGHVLVLNVWGSWCAPCRAEAPDLAAISAETAARGVRFAGIDVRDNPAAARAFASNFGITYPSFDDQNGLVLAQFTGIIPVSAVPSTLVVDRNGIIRARVVGQVDDSTLRGLIEDAEKVS</sequence>
<comment type="subcellular location">
    <subcellularLocation>
        <location evidence="1">Cell envelope</location>
    </subcellularLocation>
</comment>
<feature type="transmembrane region" description="Helical" evidence="6">
    <location>
        <begin position="12"/>
        <end position="32"/>
    </location>
</feature>
<evidence type="ECO:0000259" key="7">
    <source>
        <dbReference type="PROSITE" id="PS51352"/>
    </source>
</evidence>
<evidence type="ECO:0000313" key="9">
    <source>
        <dbReference type="Proteomes" id="UP001501495"/>
    </source>
</evidence>
<dbReference type="Gene3D" id="3.40.30.10">
    <property type="entry name" value="Glutaredoxin"/>
    <property type="match status" value="1"/>
</dbReference>
<evidence type="ECO:0000256" key="4">
    <source>
        <dbReference type="ARBA" id="ARBA00023157"/>
    </source>
</evidence>
<keyword evidence="6" id="KW-0472">Membrane</keyword>
<comment type="caution">
    <text evidence="8">The sequence shown here is derived from an EMBL/GenBank/DDBJ whole genome shotgun (WGS) entry which is preliminary data.</text>
</comment>
<keyword evidence="9" id="KW-1185">Reference proteome</keyword>
<dbReference type="CDD" id="cd02966">
    <property type="entry name" value="TlpA_like_family"/>
    <property type="match status" value="1"/>
</dbReference>
<dbReference type="InterPro" id="IPR017937">
    <property type="entry name" value="Thioredoxin_CS"/>
</dbReference>
<dbReference type="InterPro" id="IPR050553">
    <property type="entry name" value="Thioredoxin_ResA/DsbE_sf"/>
</dbReference>
<dbReference type="EMBL" id="BAAAZH010000031">
    <property type="protein sequence ID" value="GAA4127392.1"/>
    <property type="molecule type" value="Genomic_DNA"/>
</dbReference>
<gene>
    <name evidence="8" type="ORF">GCM10022215_37820</name>
</gene>
<keyword evidence="6" id="KW-0812">Transmembrane</keyword>
<dbReference type="Proteomes" id="UP001501495">
    <property type="component" value="Unassembled WGS sequence"/>
</dbReference>
<reference evidence="9" key="1">
    <citation type="journal article" date="2019" name="Int. J. Syst. Evol. Microbiol.">
        <title>The Global Catalogue of Microorganisms (GCM) 10K type strain sequencing project: providing services to taxonomists for standard genome sequencing and annotation.</title>
        <authorList>
            <consortium name="The Broad Institute Genomics Platform"/>
            <consortium name="The Broad Institute Genome Sequencing Center for Infectious Disease"/>
            <person name="Wu L."/>
            <person name="Ma J."/>
        </authorList>
    </citation>
    <scope>NUCLEOTIDE SEQUENCE [LARGE SCALE GENOMIC DNA]</scope>
    <source>
        <strain evidence="9">JCM 16703</strain>
    </source>
</reference>
<feature type="domain" description="Thioredoxin" evidence="7">
    <location>
        <begin position="55"/>
        <end position="197"/>
    </location>
</feature>
<keyword evidence="4" id="KW-1015">Disulfide bond</keyword>
<dbReference type="SUPFAM" id="SSF52833">
    <property type="entry name" value="Thioredoxin-like"/>
    <property type="match status" value="1"/>
</dbReference>
<keyword evidence="2" id="KW-0201">Cytochrome c-type biogenesis</keyword>
<keyword evidence="5" id="KW-0676">Redox-active center</keyword>
<dbReference type="PROSITE" id="PS51352">
    <property type="entry name" value="THIOREDOXIN_2"/>
    <property type="match status" value="1"/>
</dbReference>
<dbReference type="InterPro" id="IPR000866">
    <property type="entry name" value="AhpC/TSA"/>
</dbReference>